<protein>
    <submittedName>
        <fullName evidence="2">Uncharacterized protein</fullName>
    </submittedName>
</protein>
<organism evidence="2">
    <name type="scientific">Siphoviridae sp. ctBLh2</name>
    <dbReference type="NCBI Taxonomy" id="2827803"/>
    <lineage>
        <taxon>Viruses</taxon>
        <taxon>Duplodnaviria</taxon>
        <taxon>Heunggongvirae</taxon>
        <taxon>Uroviricota</taxon>
        <taxon>Caudoviricetes</taxon>
    </lineage>
</organism>
<feature type="compositionally biased region" description="Low complexity" evidence="1">
    <location>
        <begin position="16"/>
        <end position="29"/>
    </location>
</feature>
<sequence>MPTEATPSRLPPAPHSSSSTSATSRSSTSFPKDKHT</sequence>
<evidence type="ECO:0000313" key="2">
    <source>
        <dbReference type="EMBL" id="DAF45590.1"/>
    </source>
</evidence>
<dbReference type="EMBL" id="BK032514">
    <property type="protein sequence ID" value="DAF45590.1"/>
    <property type="molecule type" value="Genomic_DNA"/>
</dbReference>
<accession>A0A8S5S3R7</accession>
<reference evidence="2" key="1">
    <citation type="journal article" date="2021" name="Proc. Natl. Acad. Sci. U.S.A.">
        <title>A Catalog of Tens of Thousands of Viruses from Human Metagenomes Reveals Hidden Associations with Chronic Diseases.</title>
        <authorList>
            <person name="Tisza M.J."/>
            <person name="Buck C.B."/>
        </authorList>
    </citation>
    <scope>NUCLEOTIDE SEQUENCE</scope>
    <source>
        <strain evidence="2">CtBLh2</strain>
    </source>
</reference>
<name>A0A8S5S3R7_9CAUD</name>
<feature type="region of interest" description="Disordered" evidence="1">
    <location>
        <begin position="1"/>
        <end position="36"/>
    </location>
</feature>
<evidence type="ECO:0000256" key="1">
    <source>
        <dbReference type="SAM" id="MobiDB-lite"/>
    </source>
</evidence>
<proteinExistence type="predicted"/>